<evidence type="ECO:0000313" key="2">
    <source>
        <dbReference type="Proteomes" id="UP000295164"/>
    </source>
</evidence>
<sequence>MTPEENRFRAIGGALPGAESGQLFGKPCFKMGGKAFTCFFQNEMVFKLTGPAHAGALAVPGARLFDPSGKGRPMKEWVQVPPAGDWEKLARVAAGIE</sequence>
<evidence type="ECO:0000313" key="1">
    <source>
        <dbReference type="EMBL" id="TCZ73099.1"/>
    </source>
</evidence>
<proteinExistence type="predicted"/>
<comment type="caution">
    <text evidence="1">The sequence shown here is derived from an EMBL/GenBank/DDBJ whole genome shotgun (WGS) entry which is preliminary data.</text>
</comment>
<dbReference type="AlphaFoldDB" id="A0A4R4E130"/>
<dbReference type="EMBL" id="SKFH01000008">
    <property type="protein sequence ID" value="TCZ73099.1"/>
    <property type="molecule type" value="Genomic_DNA"/>
</dbReference>
<organism evidence="1 2">
    <name type="scientific">Flaviaesturariibacter aridisoli</name>
    <dbReference type="NCBI Taxonomy" id="2545761"/>
    <lineage>
        <taxon>Bacteria</taxon>
        <taxon>Pseudomonadati</taxon>
        <taxon>Bacteroidota</taxon>
        <taxon>Chitinophagia</taxon>
        <taxon>Chitinophagales</taxon>
        <taxon>Chitinophagaceae</taxon>
        <taxon>Flaviaestuariibacter</taxon>
    </lineage>
</organism>
<gene>
    <name evidence="1" type="ORF">E0486_07035</name>
</gene>
<evidence type="ECO:0008006" key="3">
    <source>
        <dbReference type="Google" id="ProtNLM"/>
    </source>
</evidence>
<accession>A0A4R4E130</accession>
<keyword evidence="2" id="KW-1185">Reference proteome</keyword>
<dbReference type="RefSeq" id="WP_131851444.1">
    <property type="nucleotide sequence ID" value="NZ_SKFH01000008.1"/>
</dbReference>
<dbReference type="OrthoDB" id="963621at2"/>
<dbReference type="Proteomes" id="UP000295164">
    <property type="component" value="Unassembled WGS sequence"/>
</dbReference>
<protein>
    <recommendedName>
        <fullName evidence="3">TfoX N-terminal domain-containing protein</fullName>
    </recommendedName>
</protein>
<name>A0A4R4E130_9BACT</name>
<reference evidence="1 2" key="1">
    <citation type="submission" date="2019-03" db="EMBL/GenBank/DDBJ databases">
        <authorList>
            <person name="Kim M.K.M."/>
        </authorList>
    </citation>
    <scope>NUCLEOTIDE SEQUENCE [LARGE SCALE GENOMIC DNA]</scope>
    <source>
        <strain evidence="1 2">17J68-15</strain>
    </source>
</reference>